<name>A0A660LE14_9ACTN</name>
<evidence type="ECO:0000313" key="3">
    <source>
        <dbReference type="EMBL" id="RKQ92053.1"/>
    </source>
</evidence>
<feature type="transmembrane region" description="Helical" evidence="2">
    <location>
        <begin position="12"/>
        <end position="34"/>
    </location>
</feature>
<gene>
    <name evidence="3" type="ORF">C8N24_1892</name>
</gene>
<feature type="transmembrane region" description="Helical" evidence="2">
    <location>
        <begin position="40"/>
        <end position="57"/>
    </location>
</feature>
<dbReference type="AlphaFoldDB" id="A0A660LE14"/>
<feature type="region of interest" description="Disordered" evidence="1">
    <location>
        <begin position="157"/>
        <end position="243"/>
    </location>
</feature>
<keyword evidence="4" id="KW-1185">Reference proteome</keyword>
<keyword evidence="2" id="KW-1133">Transmembrane helix</keyword>
<feature type="transmembrane region" description="Helical" evidence="2">
    <location>
        <begin position="127"/>
        <end position="151"/>
    </location>
</feature>
<reference evidence="3 4" key="1">
    <citation type="submission" date="2018-10" db="EMBL/GenBank/DDBJ databases">
        <title>Genomic Encyclopedia of Archaeal and Bacterial Type Strains, Phase II (KMG-II): from individual species to whole genera.</title>
        <authorList>
            <person name="Goeker M."/>
        </authorList>
    </citation>
    <scope>NUCLEOTIDE SEQUENCE [LARGE SCALE GENOMIC DNA]</scope>
    <source>
        <strain evidence="3 4">DSM 14954</strain>
    </source>
</reference>
<comment type="caution">
    <text evidence="3">The sequence shown here is derived from an EMBL/GenBank/DDBJ whole genome shotgun (WGS) entry which is preliminary data.</text>
</comment>
<accession>A0A660LE14</accession>
<dbReference type="Proteomes" id="UP000278962">
    <property type="component" value="Unassembled WGS sequence"/>
</dbReference>
<feature type="compositionally biased region" description="Basic and acidic residues" evidence="1">
    <location>
        <begin position="94"/>
        <end position="103"/>
    </location>
</feature>
<evidence type="ECO:0000256" key="2">
    <source>
        <dbReference type="SAM" id="Phobius"/>
    </source>
</evidence>
<dbReference type="EMBL" id="RBIL01000001">
    <property type="protein sequence ID" value="RKQ92053.1"/>
    <property type="molecule type" value="Genomic_DNA"/>
</dbReference>
<organism evidence="3 4">
    <name type="scientific">Solirubrobacter pauli</name>
    <dbReference type="NCBI Taxonomy" id="166793"/>
    <lineage>
        <taxon>Bacteria</taxon>
        <taxon>Bacillati</taxon>
        <taxon>Actinomycetota</taxon>
        <taxon>Thermoleophilia</taxon>
        <taxon>Solirubrobacterales</taxon>
        <taxon>Solirubrobacteraceae</taxon>
        <taxon>Solirubrobacter</taxon>
    </lineage>
</organism>
<keyword evidence="2" id="KW-0812">Transmembrane</keyword>
<dbReference type="RefSeq" id="WP_121249784.1">
    <property type="nucleotide sequence ID" value="NZ_RBIL01000001.1"/>
</dbReference>
<feature type="region of interest" description="Disordered" evidence="1">
    <location>
        <begin position="75"/>
        <end position="115"/>
    </location>
</feature>
<sequence>MSSEPKETKGGLQLSTLLISSLSAVAAAIIVPYFWERGSLIATAVTPIIVALVTEALNRPTKVITKAAPRVARRTGTGAAVRSRQPTGVGARGEGPERVGRWGDEDDPFGLRTPERTRKRRRFPWKLGIITGLVAAVIGAAVVTASELAIFGRSVGHSDRSTSVFGGSKSSKDDERATPTPTATETPGEEPSQTATPEATETPSATPTATASPTATATATPPAGATPDPQIAPTTTATPVPTP</sequence>
<keyword evidence="2" id="KW-0472">Membrane</keyword>
<protein>
    <submittedName>
        <fullName evidence="3">Uncharacterized protein</fullName>
    </submittedName>
</protein>
<evidence type="ECO:0000256" key="1">
    <source>
        <dbReference type="SAM" id="MobiDB-lite"/>
    </source>
</evidence>
<proteinExistence type="predicted"/>
<feature type="compositionally biased region" description="Low complexity" evidence="1">
    <location>
        <begin position="178"/>
        <end position="243"/>
    </location>
</feature>
<dbReference type="OrthoDB" id="9915007at2"/>
<evidence type="ECO:0000313" key="4">
    <source>
        <dbReference type="Proteomes" id="UP000278962"/>
    </source>
</evidence>